<dbReference type="SUPFAM" id="SSF54060">
    <property type="entry name" value="His-Me finger endonucleases"/>
    <property type="match status" value="1"/>
</dbReference>
<sequence length="180" mass="20762">MEIRKSISGYEGIYEVSDKGNVYSLNREIGGLRCRRTRKGQELKKDFSNLQRVTLSKDTETKKFGVSQLVAEAFVPNPFNKPFVYHIDRNKQNDAASNLIWCDLKEINSLMLAERSKNASGEMNHHAKLTWSTVESMREIRKTTNLLIREIAEMFGMSKVQTQRILANKSWKIGEHECPH</sequence>
<protein>
    <submittedName>
        <fullName evidence="2">NUMOD4 domain-containing protein</fullName>
    </submittedName>
</protein>
<dbReference type="InterPro" id="IPR010902">
    <property type="entry name" value="NUMOD4"/>
</dbReference>
<dbReference type="Proteomes" id="UP001258994">
    <property type="component" value="Chromosome"/>
</dbReference>
<evidence type="ECO:0000313" key="3">
    <source>
        <dbReference type="Proteomes" id="UP001258994"/>
    </source>
</evidence>
<dbReference type="Pfam" id="PF07463">
    <property type="entry name" value="NUMOD4"/>
    <property type="match status" value="1"/>
</dbReference>
<gene>
    <name evidence="2" type="ORF">RGQ13_08620</name>
</gene>
<proteinExistence type="predicted"/>
<dbReference type="EMBL" id="CP134145">
    <property type="protein sequence ID" value="WNC74042.1"/>
    <property type="molecule type" value="Genomic_DNA"/>
</dbReference>
<evidence type="ECO:0000259" key="1">
    <source>
        <dbReference type="Pfam" id="PF07463"/>
    </source>
</evidence>
<dbReference type="RefSeq" id="WP_348393151.1">
    <property type="nucleotide sequence ID" value="NZ_CP134145.1"/>
</dbReference>
<reference evidence="3" key="1">
    <citation type="submission" date="2023-09" db="EMBL/GenBank/DDBJ databases">
        <authorList>
            <person name="Li S."/>
            <person name="Li X."/>
            <person name="Zhang C."/>
            <person name="Zhao Z."/>
        </authorList>
    </citation>
    <scope>NUCLEOTIDE SEQUENCE [LARGE SCALE GENOMIC DNA]</scope>
    <source>
        <strain evidence="3">SQ149</strain>
    </source>
</reference>
<dbReference type="InterPro" id="IPR044925">
    <property type="entry name" value="His-Me_finger_sf"/>
</dbReference>
<name>A0ABY9TZL8_9GAMM</name>
<organism evidence="2 3">
    <name type="scientific">Thalassotalea psychrophila</name>
    <dbReference type="NCBI Taxonomy" id="3065647"/>
    <lineage>
        <taxon>Bacteria</taxon>
        <taxon>Pseudomonadati</taxon>
        <taxon>Pseudomonadota</taxon>
        <taxon>Gammaproteobacteria</taxon>
        <taxon>Alteromonadales</taxon>
        <taxon>Colwelliaceae</taxon>
        <taxon>Thalassotalea</taxon>
    </lineage>
</organism>
<keyword evidence="3" id="KW-1185">Reference proteome</keyword>
<accession>A0ABY9TZL8</accession>
<evidence type="ECO:0000313" key="2">
    <source>
        <dbReference type="EMBL" id="WNC74042.1"/>
    </source>
</evidence>
<feature type="domain" description="NUMOD4" evidence="1">
    <location>
        <begin position="2"/>
        <end position="49"/>
    </location>
</feature>
<dbReference type="Gene3D" id="3.90.75.20">
    <property type="match status" value="1"/>
</dbReference>